<dbReference type="Proteomes" id="UP000199054">
    <property type="component" value="Unassembled WGS sequence"/>
</dbReference>
<proteinExistence type="predicted"/>
<reference evidence="1 2" key="1">
    <citation type="submission" date="2016-10" db="EMBL/GenBank/DDBJ databases">
        <authorList>
            <person name="de Groot N.N."/>
        </authorList>
    </citation>
    <scope>NUCLEOTIDE SEQUENCE [LARGE SCALE GENOMIC DNA]</scope>
    <source>
        <strain evidence="1 2">DSM 8512</strain>
    </source>
</reference>
<gene>
    <name evidence="1" type="ORF">SAMN04489859_102239</name>
</gene>
<dbReference type="OrthoDB" id="7982727at2"/>
<keyword evidence="2" id="KW-1185">Reference proteome</keyword>
<sequence>MNPFFRFPVLAEASRIFPARSKASARVQVVDVRSFLPRPVISRLESGLEAHCWDQLVANPDIREVRAQPPAISYVDTRGKHVTHHFDFLAKYVDGTASAVAVRPLTRVRKYRFEDTLRLIAAQLPRSFATRVLLFTDADVPRQTIVPHAPTTRLIERAKELGAPVVPPFSHMMLA</sequence>
<dbReference type="STRING" id="34002.SAMN04489859_102239"/>
<evidence type="ECO:0008006" key="3">
    <source>
        <dbReference type="Google" id="ProtNLM"/>
    </source>
</evidence>
<protein>
    <recommendedName>
        <fullName evidence="3">TnsA endonuclease N terminal</fullName>
    </recommendedName>
</protein>
<dbReference type="AlphaFoldDB" id="A0A1H8KIE8"/>
<dbReference type="EMBL" id="FODE01000022">
    <property type="protein sequence ID" value="SEN92597.1"/>
    <property type="molecule type" value="Genomic_DNA"/>
</dbReference>
<name>A0A1H8KIE8_9RHOB</name>
<dbReference type="RefSeq" id="WP_090613913.1">
    <property type="nucleotide sequence ID" value="NZ_CP067124.1"/>
</dbReference>
<accession>A0A1H8KIE8</accession>
<organism evidence="1 2">
    <name type="scientific">Paracoccus alcaliphilus</name>
    <dbReference type="NCBI Taxonomy" id="34002"/>
    <lineage>
        <taxon>Bacteria</taxon>
        <taxon>Pseudomonadati</taxon>
        <taxon>Pseudomonadota</taxon>
        <taxon>Alphaproteobacteria</taxon>
        <taxon>Rhodobacterales</taxon>
        <taxon>Paracoccaceae</taxon>
        <taxon>Paracoccus</taxon>
    </lineage>
</organism>
<evidence type="ECO:0000313" key="2">
    <source>
        <dbReference type="Proteomes" id="UP000199054"/>
    </source>
</evidence>
<evidence type="ECO:0000313" key="1">
    <source>
        <dbReference type="EMBL" id="SEN92597.1"/>
    </source>
</evidence>